<keyword evidence="4" id="KW-0832">Ubl conjugation</keyword>
<feature type="region of interest" description="Disordered" evidence="7">
    <location>
        <begin position="402"/>
        <end position="432"/>
    </location>
</feature>
<proteinExistence type="predicted"/>
<feature type="region of interest" description="Disordered" evidence="7">
    <location>
        <begin position="1481"/>
        <end position="1530"/>
    </location>
</feature>
<dbReference type="Pfam" id="PF15276">
    <property type="entry name" value="PP1_bind"/>
    <property type="match status" value="1"/>
</dbReference>
<evidence type="ECO:0000313" key="9">
    <source>
        <dbReference type="Proteomes" id="UP000694871"/>
    </source>
</evidence>
<feature type="region of interest" description="Disordered" evidence="7">
    <location>
        <begin position="922"/>
        <end position="954"/>
    </location>
</feature>
<feature type="region of interest" description="Disordered" evidence="7">
    <location>
        <begin position="1918"/>
        <end position="1981"/>
    </location>
</feature>
<feature type="compositionally biased region" description="Polar residues" evidence="7">
    <location>
        <begin position="2832"/>
        <end position="2841"/>
    </location>
</feature>
<evidence type="ECO:0000256" key="3">
    <source>
        <dbReference type="ARBA" id="ARBA00022553"/>
    </source>
</evidence>
<feature type="region of interest" description="Disordered" evidence="7">
    <location>
        <begin position="1097"/>
        <end position="1204"/>
    </location>
</feature>
<feature type="compositionally biased region" description="Polar residues" evidence="7">
    <location>
        <begin position="1868"/>
        <end position="1890"/>
    </location>
</feature>
<sequence length="2904" mass="324034">MSNFSLSGNSFYISSSADEMLYICHGAQCVEIFRGEEMMCSDLNSDLSSQVISPNAKMPLFGKVVVIKRNGTDGTHFPLTVNSCTFGRKKECDIRIQLPQVSKEHCKIEVNENKEAVLINLSTVNPTQLNGSNFQQPIYLKHGDVLTIIDRSFRFEYPPAPPARKKISTSRSEEKETLQVIPYEKLNWEGQTNNGSDEQRTQDTTRQKDESTCKIRRSGRKSMSPFSTLYNLMKHEVDTKLTEESFSIKLSIQQKAEYSPRKDKRSIAASQTPQRISVSGETIQIEETKTALENFKQPTGTENQGINMIVSRRSSRVLQIYAANERQDREKINLLHFQNVKENEDSEVIKSSNNDASSGCLSMSCSIVTLENIEKASCYEKSISLSTEIANVEVKTNLNTSGSVESVLPRSKAEGESLETCSSPSSRQASGMLQIESDPLLGLKSRNNELLDTEQPLDAQLLEETKTESDPLQDGHLETIACLVHRNDSKSPRRSSRQRRNFTNTGSVIMEESLLTTKDVSPFKGVAEENKVKYWPQKNGGYIEERPTTKNLENNFVMKNTAGSSCLSKRCHKSCVRMPSKDVQEMNMSNQCNMKEEPTIQKSPQKRKRGEFDLSVQPLGKRKRVSFGGHLSPELFDKHLPPNSPLKRGAIPARFSLPCGKSPQAVLKKASEFKPCVKGFSGKDQQENTLLRKGSPVASPTAQRSLAMFSCNSPHMRGRFSVSRVDVPSISSVEQNVPAKEIDVTKEIKTPETSHQDSQNAQSVRRSGKLVSKRTSLHRRSGAMDAIRAKRQSGASEANLIVSKSWAEVVKQGIPKSQRRTTPKCGLKRRPTKKMPTKALKSNVASLKTPTRKVKDYSTTGHANSPAPIVVGKAHTSIVKMIAQVPKVMFNYTLQQQQDMNESFTGMTEMFHTPLNWKQGSALSSVQKSSMSSPEEASEIHTPEESGEMTVSTSNLSIQQIYDNQDESPILRKVSQISTVGQHELKVPRGGSSALDKTVRENSSLVTGETVGMEEMIRDPKEKSDCIEAHSGTKRLVRTPKQEPMLTDALSGLKRLFRTPKQKPEPVDALSGVKRLLKTPKQKPEQAEALSGVKKLLRTPKQKSEPVDAPSGVKRLLKTPKQKPEQVEALSGVKGLFRTPKQDPESGKELSGVKRVLGTPKPEPVEALSGVKGLFRTPKQDPESGKELSGVKRVLGTPKPEPVEALSGTKRLLRTPKQDPELGEELSGVKRVLRTPKQDPELGEELSGVKRVLGTPKPEPVEALSGTKRLLRTPKQDPELGEELSGVKRVLRTPKQDPELGEELSGVKRVLGTPKPEPVEALSGTKRLLRTPKQDPELGEELSGVKRLLRTPNHKAEPVKDDICSKHLNSPEGLFGLNNVTKEQKEKIGLLEDMEGIQRLFRTPKQKFEPVEDMIGISRILKTPKQKFMPVDDYLGLQKLMAEPKQNSLSGEIDYTGVKELLGPVDGYLVKLSESVNKPHEISSNEFECKEDDPEREESWQETGLEDSFEKKSPNAMPRKPDDGHDELQDYLGHTSCSSVNDVKGARVESIATVQLVSEICKSDGLDFQSGAVIDLIEESSVRQGDPVEINAEIKELLASVKKPRKGKASEFSFVEERDTTKTPRQTRKSSRAKSVNCMQINENFDQNIPETSQPKESDSNPLALENETTERLREKSIETNGDMDFDNMKHTQKLLGLSKEMSDETQLSVSRRRVATKLNRRAEEGLHLEENATDQEYANQLISKTSLRSRNQKNKDEPKSEFTKTSPQGEMQSSNLETSKRNSGNQLLKKNTRRRKATSVETEMEDVDGEKHSSPKICKLKTLEHHPTEMKEGEIRRRKRGRVCFLLEKGTSETPEEKCVFDGEGGTQQEQYSAFSERNTSPVKENTSPKNKKEEAAPVVSLSFCTSFSSEILKNAAGESSFTEEHDTTKTPRQTRNSSRAKLTNCTQTNENFDQNIPETSQPKESDSNPLALENETTERLREKSIETNGDMDFDNMKHTQKLLGLSKEMSVETQLSVSRRKVVAKLNRRTEESLHLEENAADQEYANQLISKTSLRSRNQKNKDEPKSEFTKTSPQGEMQSSNLETSKRNSGNQLLKKNTRRRKAASVQTEMEAVDGEKHTSPKICKLETLETHPTEMKEDVIRRRKRGKVCFLLEKGTSETPEDKCVFGGKGGTQQEQYNAFSECTSPIEEDTSPLLNMQISVEHSSPKTQKVAVPKRNPPRRGRSRAASPKPPTENASKVTPKIEKQPMSVENAIFSNEKHSKRGRGRKVAPVSQTLETPTVPKEDPSTGSSVFAQGECLQGTQNENNFNEVQKVCLDNIQAIVEHIRPKRQKVTRGNLLQNDRSKQGVSHEPAMESDNKENPDVENQDVVVENAFTAKENQPKRGRRKKIASVTQTRKNLTVPKEDTSTGSFSFAQKKFLQDTQNEEKSDETQTVVLDNIESSVEHILPKRQKVARGNLRQRGRSKQVVSDEQSTEKDNKDTPDVVNQDMVVENAFTVKENQPKRGRGRKVAAVPQILESNNFPYKDKSGAEEQAEALEIATTANKNPSHRGRCRKTLITSSVPSSKEPRMVDNVNQEEMARVLKDVTKENVSKKGRRELPVYEAPTETNIPQRATGSKPIRVKGKKVSADSLFESQSKRSQGKNIVLAFQTPTSPALKISITLPSPSGKNETASENQNLFIENHVAGKENLAINGGRDKKIVPRSTSVRRKCKLPKEEDEGQENQNINIEKPGVSNDKRSRRAMRKGGAPEKGGLPEGTDGIPKDQQVIMANTISGMEDASQGRRNRILKGKNMPKHSDQKKDLEITTLPQGKENSSKRGRRKPVSTESETHSTISGMKKCLFAENMTSAPEAENTESTLQKGRRKKMKEEHMSVITESAAETQTKIIATRRTRKQVL</sequence>
<feature type="compositionally biased region" description="Basic and acidic residues" evidence="7">
    <location>
        <begin position="197"/>
        <end position="213"/>
    </location>
</feature>
<dbReference type="PANTHER" id="PTHR21603">
    <property type="entry name" value="ANTIGEN KI-67-LIKE PROTEIN"/>
    <property type="match status" value="1"/>
</dbReference>
<feature type="region of interest" description="Disordered" evidence="7">
    <location>
        <begin position="1743"/>
        <end position="1816"/>
    </location>
</feature>
<accession>A0ABM1JKN8</accession>
<evidence type="ECO:0000313" key="10">
    <source>
        <dbReference type="RefSeq" id="XP_015262025.1"/>
    </source>
</evidence>
<feature type="region of interest" description="Disordered" evidence="7">
    <location>
        <begin position="746"/>
        <end position="784"/>
    </location>
</feature>
<feature type="compositionally biased region" description="Basic residues" evidence="7">
    <location>
        <begin position="766"/>
        <end position="781"/>
    </location>
</feature>
<feature type="region of interest" description="Disordered" evidence="7">
    <location>
        <begin position="1856"/>
        <end position="1899"/>
    </location>
</feature>
<feature type="region of interest" description="Disordered" evidence="7">
    <location>
        <begin position="259"/>
        <end position="279"/>
    </location>
</feature>
<feature type="region of interest" description="Disordered" evidence="7">
    <location>
        <begin position="811"/>
        <end position="860"/>
    </location>
</feature>
<feature type="compositionally biased region" description="Polar residues" evidence="7">
    <location>
        <begin position="268"/>
        <end position="279"/>
    </location>
</feature>
<dbReference type="InterPro" id="IPR008984">
    <property type="entry name" value="SMAD_FHA_dom_sf"/>
</dbReference>
<feature type="compositionally biased region" description="Basic and acidic residues" evidence="7">
    <location>
        <begin position="2479"/>
        <end position="2488"/>
    </location>
</feature>
<dbReference type="Gene3D" id="2.60.200.20">
    <property type="match status" value="1"/>
</dbReference>
<gene>
    <name evidence="10" type="primary">MKI67</name>
</gene>
<dbReference type="SUPFAM" id="SSF49879">
    <property type="entry name" value="SMAD/FHA domain"/>
    <property type="match status" value="1"/>
</dbReference>
<feature type="compositionally biased region" description="Basic and acidic residues" evidence="7">
    <location>
        <begin position="1140"/>
        <end position="1152"/>
    </location>
</feature>
<dbReference type="GeneID" id="107106405"/>
<feature type="compositionally biased region" description="Basic and acidic residues" evidence="7">
    <location>
        <begin position="2802"/>
        <end position="2811"/>
    </location>
</feature>
<feature type="compositionally biased region" description="Basic and acidic residues" evidence="7">
    <location>
        <begin position="2063"/>
        <end position="2072"/>
    </location>
</feature>
<feature type="region of interest" description="Disordered" evidence="7">
    <location>
        <begin position="2710"/>
        <end position="2770"/>
    </location>
</feature>
<feature type="region of interest" description="Disordered" evidence="7">
    <location>
        <begin position="2052"/>
        <end position="2123"/>
    </location>
</feature>
<dbReference type="Proteomes" id="UP000694871">
    <property type="component" value="Unplaced"/>
</dbReference>
<evidence type="ECO:0000259" key="8">
    <source>
        <dbReference type="PROSITE" id="PS50006"/>
    </source>
</evidence>
<evidence type="ECO:0000256" key="1">
    <source>
        <dbReference type="ARBA" id="ARBA00004123"/>
    </source>
</evidence>
<feature type="compositionally biased region" description="Basic and acidic residues" evidence="7">
    <location>
        <begin position="1754"/>
        <end position="1763"/>
    </location>
</feature>
<feature type="compositionally biased region" description="Basic and acidic residues" evidence="7">
    <location>
        <begin position="2357"/>
        <end position="2367"/>
    </location>
</feature>
<dbReference type="PROSITE" id="PS50006">
    <property type="entry name" value="FHA_DOMAIN"/>
    <property type="match status" value="1"/>
</dbReference>
<organism evidence="9 10">
    <name type="scientific">Gekko japonicus</name>
    <name type="common">Schlegel's Japanese gecko</name>
    <dbReference type="NCBI Taxonomy" id="146911"/>
    <lineage>
        <taxon>Eukaryota</taxon>
        <taxon>Metazoa</taxon>
        <taxon>Chordata</taxon>
        <taxon>Craniata</taxon>
        <taxon>Vertebrata</taxon>
        <taxon>Euteleostomi</taxon>
        <taxon>Lepidosauria</taxon>
        <taxon>Squamata</taxon>
        <taxon>Bifurcata</taxon>
        <taxon>Gekkota</taxon>
        <taxon>Gekkonidae</taxon>
        <taxon>Gekkoninae</taxon>
        <taxon>Gekko</taxon>
    </lineage>
</organism>
<feature type="region of interest" description="Disordered" evidence="7">
    <location>
        <begin position="1602"/>
        <end position="1672"/>
    </location>
</feature>
<dbReference type="SMART" id="SM01295">
    <property type="entry name" value="K167R"/>
    <property type="match status" value="3"/>
</dbReference>
<evidence type="ECO:0000256" key="5">
    <source>
        <dbReference type="ARBA" id="ARBA00023242"/>
    </source>
</evidence>
<keyword evidence="5" id="KW-0539">Nucleus</keyword>
<keyword evidence="3" id="KW-0597">Phosphoprotein</keyword>
<feature type="compositionally biased region" description="Polar residues" evidence="7">
    <location>
        <begin position="2073"/>
        <end position="2099"/>
    </location>
</feature>
<keyword evidence="9" id="KW-1185">Reference proteome</keyword>
<dbReference type="Pfam" id="PF00498">
    <property type="entry name" value="FHA"/>
    <property type="match status" value="1"/>
</dbReference>
<comment type="subcellular location">
    <subcellularLocation>
        <location evidence="1">Nucleus</location>
    </subcellularLocation>
</comment>
<evidence type="ECO:0000256" key="2">
    <source>
        <dbReference type="ARBA" id="ARBA00022499"/>
    </source>
</evidence>
<feature type="compositionally biased region" description="Polar residues" evidence="7">
    <location>
        <begin position="419"/>
        <end position="431"/>
    </location>
</feature>
<feature type="compositionally biased region" description="Polar residues" evidence="7">
    <location>
        <begin position="1764"/>
        <end position="1790"/>
    </location>
</feature>
<feature type="domain" description="FHA" evidence="8">
    <location>
        <begin position="84"/>
        <end position="134"/>
    </location>
</feature>
<dbReference type="PANTHER" id="PTHR21603:SF17">
    <property type="entry name" value="PROLIFERATION MARKER PROTEIN KI-67"/>
    <property type="match status" value="1"/>
</dbReference>
<feature type="compositionally biased region" description="Basic and acidic residues" evidence="7">
    <location>
        <begin position="1178"/>
        <end position="1190"/>
    </location>
</feature>
<reference evidence="10" key="1">
    <citation type="submission" date="2025-08" db="UniProtKB">
        <authorList>
            <consortium name="RefSeq"/>
        </authorList>
    </citation>
    <scope>IDENTIFICATION</scope>
</reference>
<feature type="region of interest" description="Disordered" evidence="7">
    <location>
        <begin position="2796"/>
        <end position="2841"/>
    </location>
</feature>
<keyword evidence="2" id="KW-1017">Isopeptide bond</keyword>
<dbReference type="InterPro" id="IPR000253">
    <property type="entry name" value="FHA_dom"/>
</dbReference>
<dbReference type="SMART" id="SM00240">
    <property type="entry name" value="FHA"/>
    <property type="match status" value="1"/>
</dbReference>
<keyword evidence="6" id="KW-0131">Cell cycle</keyword>
<evidence type="ECO:0000256" key="7">
    <source>
        <dbReference type="SAM" id="MobiDB-lite"/>
    </source>
</evidence>
<feature type="region of interest" description="Disordered" evidence="7">
    <location>
        <begin position="2206"/>
        <end position="2247"/>
    </location>
</feature>
<evidence type="ECO:0000256" key="6">
    <source>
        <dbReference type="ARBA" id="ARBA00023306"/>
    </source>
</evidence>
<dbReference type="CDD" id="cd22673">
    <property type="entry name" value="FHA_Ki67"/>
    <property type="match status" value="1"/>
</dbReference>
<feature type="compositionally biased region" description="Basic and acidic residues" evidence="7">
    <location>
        <begin position="1508"/>
        <end position="1528"/>
    </location>
</feature>
<name>A0ABM1JKN8_GEKJA</name>
<feature type="region of interest" description="Disordered" evidence="7">
    <location>
        <begin position="2453"/>
        <end position="2491"/>
    </location>
</feature>
<feature type="compositionally biased region" description="Polar residues" evidence="7">
    <location>
        <begin position="756"/>
        <end position="765"/>
    </location>
</feature>
<feature type="compositionally biased region" description="Basic residues" evidence="7">
    <location>
        <begin position="817"/>
        <end position="836"/>
    </location>
</feature>
<feature type="compositionally biased region" description="Polar residues" evidence="7">
    <location>
        <begin position="1633"/>
        <end position="1653"/>
    </location>
</feature>
<dbReference type="RefSeq" id="XP_015262025.1">
    <property type="nucleotide sequence ID" value="XM_015406539.1"/>
</dbReference>
<feature type="region of interest" description="Disordered" evidence="7">
    <location>
        <begin position="182"/>
        <end position="220"/>
    </location>
</feature>
<feature type="compositionally biased region" description="Polar residues" evidence="7">
    <location>
        <begin position="1932"/>
        <end position="1962"/>
    </location>
</feature>
<feature type="compositionally biased region" description="Polar residues" evidence="7">
    <location>
        <begin position="922"/>
        <end position="935"/>
    </location>
</feature>
<dbReference type="InterPro" id="IPR012568">
    <property type="entry name" value="KI67R"/>
</dbReference>
<feature type="compositionally biased region" description="Basic residues" evidence="7">
    <location>
        <begin position="2454"/>
        <end position="2470"/>
    </location>
</feature>
<feature type="region of interest" description="Disordered" evidence="7">
    <location>
        <begin position="2336"/>
        <end position="2414"/>
    </location>
</feature>
<protein>
    <submittedName>
        <fullName evidence="10">Antigen KI-67</fullName>
    </submittedName>
</protein>
<feature type="compositionally biased region" description="Basic and acidic residues" evidence="7">
    <location>
        <begin position="746"/>
        <end position="755"/>
    </location>
</feature>
<feature type="region of interest" description="Disordered" evidence="7">
    <location>
        <begin position="2262"/>
        <end position="2295"/>
    </location>
</feature>
<evidence type="ECO:0000256" key="4">
    <source>
        <dbReference type="ARBA" id="ARBA00022843"/>
    </source>
</evidence>
<dbReference type="InterPro" id="IPR029334">
    <property type="entry name" value="PP1-bd"/>
</dbReference>